<comment type="similarity">
    <text evidence="2">In the N-terminal section; belongs to the transposase 2 family.</text>
</comment>
<evidence type="ECO:0000259" key="7">
    <source>
        <dbReference type="Pfam" id="PF07282"/>
    </source>
</evidence>
<accession>A0ABV4XIH6</accession>
<dbReference type="GO" id="GO:0004519">
    <property type="term" value="F:endonuclease activity"/>
    <property type="evidence" value="ECO:0007669"/>
    <property type="project" value="UniProtKB-KW"/>
</dbReference>
<dbReference type="Pfam" id="PF07282">
    <property type="entry name" value="Cas12f1-like_TNB"/>
    <property type="match status" value="1"/>
</dbReference>
<dbReference type="Proteomes" id="UP001576784">
    <property type="component" value="Unassembled WGS sequence"/>
</dbReference>
<feature type="domain" description="Probable transposase IS891/IS1136/IS1341" evidence="6">
    <location>
        <begin position="160"/>
        <end position="268"/>
    </location>
</feature>
<reference evidence="8 9" key="1">
    <citation type="submission" date="2024-09" db="EMBL/GenBank/DDBJ databases">
        <title>Floridaenema gen nov. (Aerosakkonemataceae, Aerosakkonematales ord. nov., Cyanobacteria) from benthic tropical and subtropical fresh waters, with the description of four new species.</title>
        <authorList>
            <person name="Moretto J.A."/>
            <person name="Berthold D.E."/>
            <person name="Lefler F.W."/>
            <person name="Huang I.-S."/>
            <person name="Laughinghouse H. IV."/>
        </authorList>
    </citation>
    <scope>NUCLEOTIDE SEQUENCE [LARGE SCALE GENOMIC DNA]</scope>
    <source>
        <strain evidence="8 9">BLCC-F50</strain>
    </source>
</reference>
<dbReference type="PANTHER" id="PTHR30405">
    <property type="entry name" value="TRANSPOSASE"/>
    <property type="match status" value="1"/>
</dbReference>
<comment type="caution">
    <text evidence="8">The sequence shown here is derived from an EMBL/GenBank/DDBJ whole genome shotgun (WGS) entry which is preliminary data.</text>
</comment>
<keyword evidence="4" id="KW-0238">DNA-binding</keyword>
<name>A0ABV4XIH6_9CYAN</name>
<dbReference type="NCBIfam" id="TIGR01766">
    <property type="entry name" value="IS200/IS605 family accessory protein TnpB-like domain"/>
    <property type="match status" value="1"/>
</dbReference>
<sequence length="398" mass="45273">MEQVLTLVCKLNPTQKQALEIELVLKAFADACNYANQKVKPQITSKTTIQNMVYNEIRVLFGLSANLAVRACARVGPNRKTAKLKDKPVKAFKPTSADYDARIFSFREKDWTVSLTLMNGREHIKIDAGNYQKGKLKDRKPTSAQLCKHRDGNYYIHIQIKDEPPTPIKSNNVIGVDFGRRDLAVTSNGDKWDGKQINDVRDKFSRLRTSLQKKATKGTRSTRRRARRILKRLSGKERRFQQWLNHNISKSIIQNALKNNAVVAVEDLKGIREKTNQKPRSKTERRRSNSWSFYQLRSFLEYKGIQFGVEVIAVPPAWTSQTCHQCLYIGLRSDKCFKCINETCSWSGNADLNGAKNIAAIGVTFVNSPRGSNRLYCNFSIDSSGLLKADTHRLRECG</sequence>
<evidence type="ECO:0000256" key="1">
    <source>
        <dbReference type="ARBA" id="ARBA00008761"/>
    </source>
</evidence>
<evidence type="ECO:0000256" key="2">
    <source>
        <dbReference type="ARBA" id="ARBA00011044"/>
    </source>
</evidence>
<gene>
    <name evidence="8" type="ORF">ACE1CI_01030</name>
</gene>
<keyword evidence="3" id="KW-0815">Transposition</keyword>
<dbReference type="RefSeq" id="WP_413261183.1">
    <property type="nucleotide sequence ID" value="NZ_JBHFNR010000008.1"/>
</dbReference>
<comment type="similarity">
    <text evidence="1">In the C-terminal section; belongs to the transposase 35 family.</text>
</comment>
<dbReference type="NCBIfam" id="NF040570">
    <property type="entry name" value="guided_TnpB"/>
    <property type="match status" value="1"/>
</dbReference>
<keyword evidence="8" id="KW-0540">Nuclease</keyword>
<keyword evidence="8" id="KW-0378">Hydrolase</keyword>
<dbReference type="Pfam" id="PF01385">
    <property type="entry name" value="OrfB_IS605"/>
    <property type="match status" value="1"/>
</dbReference>
<evidence type="ECO:0000313" key="9">
    <source>
        <dbReference type="Proteomes" id="UP001576784"/>
    </source>
</evidence>
<protein>
    <submittedName>
        <fullName evidence="8">RNA-guided endonuclease InsQ/TnpB family protein</fullName>
    </submittedName>
</protein>
<keyword evidence="8" id="KW-0255">Endonuclease</keyword>
<organism evidence="8 9">
    <name type="scientific">Floridaenema flaviceps BLCC-F50</name>
    <dbReference type="NCBI Taxonomy" id="3153642"/>
    <lineage>
        <taxon>Bacteria</taxon>
        <taxon>Bacillati</taxon>
        <taxon>Cyanobacteriota</taxon>
        <taxon>Cyanophyceae</taxon>
        <taxon>Oscillatoriophycideae</taxon>
        <taxon>Aerosakkonematales</taxon>
        <taxon>Aerosakkonemataceae</taxon>
        <taxon>Floridanema</taxon>
        <taxon>Floridanema flaviceps</taxon>
    </lineage>
</organism>
<keyword evidence="9" id="KW-1185">Reference proteome</keyword>
<evidence type="ECO:0000256" key="4">
    <source>
        <dbReference type="ARBA" id="ARBA00023125"/>
    </source>
</evidence>
<dbReference type="InterPro" id="IPR001959">
    <property type="entry name" value="Transposase"/>
</dbReference>
<dbReference type="InterPro" id="IPR010095">
    <property type="entry name" value="Cas12f1-like_TNB"/>
</dbReference>
<dbReference type="EMBL" id="JBHFNR010000008">
    <property type="protein sequence ID" value="MFB2891506.1"/>
    <property type="molecule type" value="Genomic_DNA"/>
</dbReference>
<evidence type="ECO:0000256" key="3">
    <source>
        <dbReference type="ARBA" id="ARBA00022578"/>
    </source>
</evidence>
<feature type="domain" description="Cas12f1-like TNB" evidence="7">
    <location>
        <begin position="293"/>
        <end position="358"/>
    </location>
</feature>
<evidence type="ECO:0000313" key="8">
    <source>
        <dbReference type="EMBL" id="MFB2891506.1"/>
    </source>
</evidence>
<proteinExistence type="inferred from homology"/>
<dbReference type="InterPro" id="IPR051399">
    <property type="entry name" value="RNA-guided_DNA_endo/Transpos"/>
</dbReference>
<keyword evidence="5" id="KW-0233">DNA recombination</keyword>
<evidence type="ECO:0000256" key="5">
    <source>
        <dbReference type="ARBA" id="ARBA00023172"/>
    </source>
</evidence>
<evidence type="ECO:0000259" key="6">
    <source>
        <dbReference type="Pfam" id="PF01385"/>
    </source>
</evidence>
<dbReference type="PANTHER" id="PTHR30405:SF11">
    <property type="entry name" value="RNA-GUIDED DNA ENDONUCLEASE RV2885C-RELATED"/>
    <property type="match status" value="1"/>
</dbReference>